<dbReference type="GeneID" id="23565007"/>
<feature type="region of interest" description="Disordered" evidence="1">
    <location>
        <begin position="346"/>
        <end position="378"/>
    </location>
</feature>
<reference evidence="2 3" key="1">
    <citation type="journal article" date="2006" name="Nature">
        <title>Insights from the genome of the biotrophic fungal plant pathogen Ustilago maydis.</title>
        <authorList>
            <person name="Kamper J."/>
            <person name="Kahmann R."/>
            <person name="Bolker M."/>
            <person name="Ma L.J."/>
            <person name="Brefort T."/>
            <person name="Saville B.J."/>
            <person name="Banuett F."/>
            <person name="Kronstad J.W."/>
            <person name="Gold S.E."/>
            <person name="Muller O."/>
            <person name="Perlin M.H."/>
            <person name="Wosten H.A."/>
            <person name="de Vries R."/>
            <person name="Ruiz-Herrera J."/>
            <person name="Reynaga-Pena C.G."/>
            <person name="Snetselaar K."/>
            <person name="McCann M."/>
            <person name="Perez-Martin J."/>
            <person name="Feldbrugge M."/>
            <person name="Basse C.W."/>
            <person name="Steinberg G."/>
            <person name="Ibeas J.I."/>
            <person name="Holloman W."/>
            <person name="Guzman P."/>
            <person name="Farman M."/>
            <person name="Stajich J.E."/>
            <person name="Sentandreu R."/>
            <person name="Gonzalez-Prieto J.M."/>
            <person name="Kennell J.C."/>
            <person name="Molina L."/>
            <person name="Schirawski J."/>
            <person name="Mendoza-Mendoza A."/>
            <person name="Greilinger D."/>
            <person name="Munch K."/>
            <person name="Rossel N."/>
            <person name="Scherer M."/>
            <person name="Vranes M."/>
            <person name="Ladendorf O."/>
            <person name="Vincon V."/>
            <person name="Fuchs U."/>
            <person name="Sandrock B."/>
            <person name="Meng S."/>
            <person name="Ho E.C."/>
            <person name="Cahill M.J."/>
            <person name="Boyce K.J."/>
            <person name="Klose J."/>
            <person name="Klosterman S.J."/>
            <person name="Deelstra H.J."/>
            <person name="Ortiz-Castellanos L."/>
            <person name="Li W."/>
            <person name="Sanchez-Alonso P."/>
            <person name="Schreier P.H."/>
            <person name="Hauser-Hahn I."/>
            <person name="Vaupel M."/>
            <person name="Koopmann E."/>
            <person name="Friedrich G."/>
            <person name="Voss H."/>
            <person name="Schluter T."/>
            <person name="Margolis J."/>
            <person name="Platt D."/>
            <person name="Swimmer C."/>
            <person name="Gnirke A."/>
            <person name="Chen F."/>
            <person name="Vysotskaia V."/>
            <person name="Mannhaupt G."/>
            <person name="Guldener U."/>
            <person name="Munsterkotter M."/>
            <person name="Haase D."/>
            <person name="Oesterheld M."/>
            <person name="Mewes H.W."/>
            <person name="Mauceli E.W."/>
            <person name="DeCaprio D."/>
            <person name="Wade C.M."/>
            <person name="Butler J."/>
            <person name="Young S."/>
            <person name="Jaffe D.B."/>
            <person name="Calvo S."/>
            <person name="Nusbaum C."/>
            <person name="Galagan J."/>
            <person name="Birren B.W."/>
        </authorList>
    </citation>
    <scope>NUCLEOTIDE SEQUENCE [LARGE SCALE GENOMIC DNA]</scope>
    <source>
        <strain evidence="3">DSM 14603 / FGSC 9021 / UM521</strain>
    </source>
</reference>
<organism evidence="2 3">
    <name type="scientific">Mycosarcoma maydis</name>
    <name type="common">Corn smut fungus</name>
    <name type="synonym">Ustilago maydis</name>
    <dbReference type="NCBI Taxonomy" id="5270"/>
    <lineage>
        <taxon>Eukaryota</taxon>
        <taxon>Fungi</taxon>
        <taxon>Dikarya</taxon>
        <taxon>Basidiomycota</taxon>
        <taxon>Ustilaginomycotina</taxon>
        <taxon>Ustilaginomycetes</taxon>
        <taxon>Ustilaginales</taxon>
        <taxon>Ustilaginaceae</taxon>
        <taxon>Mycosarcoma</taxon>
    </lineage>
</organism>
<dbReference type="EMBL" id="CM003154">
    <property type="protein sequence ID" value="KIS67126.1"/>
    <property type="molecule type" value="Genomic_DNA"/>
</dbReference>
<evidence type="ECO:0000313" key="2">
    <source>
        <dbReference type="EMBL" id="KIS67126.1"/>
    </source>
</evidence>
<dbReference type="VEuPathDB" id="FungiDB:UMAG_04993"/>
<dbReference type="InterPro" id="IPR036322">
    <property type="entry name" value="WD40_repeat_dom_sf"/>
</dbReference>
<dbReference type="InterPro" id="IPR036047">
    <property type="entry name" value="F-box-like_dom_sf"/>
</dbReference>
<dbReference type="OrthoDB" id="1259151at2759"/>
<accession>A0A0D1DTI2</accession>
<evidence type="ECO:0000256" key="1">
    <source>
        <dbReference type="SAM" id="MobiDB-lite"/>
    </source>
</evidence>
<dbReference type="RefSeq" id="XP_011391296.1">
    <property type="nucleotide sequence ID" value="XM_011392994.1"/>
</dbReference>
<dbReference type="Proteomes" id="UP000000561">
    <property type="component" value="Chromosome 15"/>
</dbReference>
<dbReference type="CDD" id="cd09917">
    <property type="entry name" value="F-box_SF"/>
    <property type="match status" value="1"/>
</dbReference>
<feature type="region of interest" description="Disordered" evidence="1">
    <location>
        <begin position="13"/>
        <end position="35"/>
    </location>
</feature>
<dbReference type="AlphaFoldDB" id="A0A0D1DTI2"/>
<evidence type="ECO:0008006" key="4">
    <source>
        <dbReference type="Google" id="ProtNLM"/>
    </source>
</evidence>
<sequence>MTRGHLAYGALPDRQQQQQQHHHHQQHLQQNTHRLRRPQAVTPSALLRLPTDIWLHIFVHLASHAAPTLAKLGTTCKHLLQLVDQHGWKQVLHLEYSSVSISRLDQYYQDYAHHARPCRKAIRSQSWFACRYASWLEKCWFNVMLRPGSVLIPSAERRIANNHGALGRGARSRSDFAIPTLTLGTRWIVVGVRSELFIYPARPAAGKEAQPLAKIRLHSHVQSDGQSTSADSSTSDDPWQDITALKALDPDASVLAIGYANGCVQVVALTSKDGKRDIHADVVHHFASAQLPVRRQEVAAISVHRGCGASKADAFKDSDFIASITKRGHLQIHTLASPCEHASDQRTVSSWQIDSQGDAAPTDGSPPDSCGTNTPARSNFRSAAFNNAPLAPPQNAAAPTASCSTRAWSVLLGNCTVQNTSLTWIAIGMTAEHAVHIYPLSHHGGRVSLAQPFHVAGTGQRTSVYAMATPPAESSLPAFLLFVGFYSGEVRVYDMRKLLDAEHAEGDGWTRTDEMHEALPSNEPWHRRRRTVRRRLDPIAIFRDDYDMTAIYGLSFGGPRATWLVVGGAQFAKMRVFDVGMLANYEVPLLAAPGEQPADTNWTVFALTKTNTPLYHLVAQADRVVGVTDTRLWWLDFGSSILDHQPSEHCSPARAKAALHTVAYFRHSGGCLSTTQPVYLASP</sequence>
<keyword evidence="3" id="KW-1185">Reference proteome</keyword>
<name>A0A0D1DTI2_MYCMD</name>
<feature type="compositionally biased region" description="Polar residues" evidence="1">
    <location>
        <begin position="346"/>
        <end position="355"/>
    </location>
</feature>
<dbReference type="KEGG" id="uma:UMAG_04993"/>
<dbReference type="eggNOG" id="ENOG502SCUA">
    <property type="taxonomic scope" value="Eukaryota"/>
</dbReference>
<dbReference type="SUPFAM" id="SSF50978">
    <property type="entry name" value="WD40 repeat-like"/>
    <property type="match status" value="1"/>
</dbReference>
<protein>
    <recommendedName>
        <fullName evidence="4">F-box domain-containing protein</fullName>
    </recommendedName>
</protein>
<dbReference type="InParanoid" id="A0A0D1DTI2"/>
<dbReference type="SUPFAM" id="SSF81383">
    <property type="entry name" value="F-box domain"/>
    <property type="match status" value="1"/>
</dbReference>
<proteinExistence type="predicted"/>
<gene>
    <name evidence="2" type="ORF">UMAG_04993</name>
</gene>
<evidence type="ECO:0000313" key="3">
    <source>
        <dbReference type="Proteomes" id="UP000000561"/>
    </source>
</evidence>